<sequence>MPKSYFPSPLQKTTHVYDSAHRPTAYFTCSRTARLLFWAGECNERFQTSVFFVNRDETKTN</sequence>
<proteinExistence type="predicted"/>
<protein>
    <submittedName>
        <fullName evidence="1">Uncharacterized protein</fullName>
    </submittedName>
</protein>
<accession>A0A8B0SSQ4</accession>
<keyword evidence="1" id="KW-0614">Plasmid</keyword>
<geneLocation type="plasmid" evidence="1">
    <name>p17-15-vir-like</name>
</geneLocation>
<dbReference type="EMBL" id="MN956836">
    <property type="protein sequence ID" value="QTX13894.1"/>
    <property type="molecule type" value="Genomic_DNA"/>
</dbReference>
<organism evidence="1">
    <name type="scientific">Klebsiella pneumoniae</name>
    <dbReference type="NCBI Taxonomy" id="573"/>
    <lineage>
        <taxon>Bacteria</taxon>
        <taxon>Pseudomonadati</taxon>
        <taxon>Pseudomonadota</taxon>
        <taxon>Gammaproteobacteria</taxon>
        <taxon>Enterobacterales</taxon>
        <taxon>Enterobacteriaceae</taxon>
        <taxon>Klebsiella/Raoultella group</taxon>
        <taxon>Klebsiella</taxon>
        <taxon>Klebsiella pneumoniae complex</taxon>
    </lineage>
</organism>
<reference evidence="1" key="1">
    <citation type="submission" date="2020-01" db="EMBL/GenBank/DDBJ databases">
        <authorList>
            <person name="Qin S."/>
        </authorList>
    </citation>
    <scope>NUCLEOTIDE SEQUENCE</scope>
    <source>
        <strain evidence="1">CVir17-16-YZ6g</strain>
        <plasmid evidence="1">p17-15-vir-like</plasmid>
    </source>
</reference>
<dbReference type="AlphaFoldDB" id="A0A8B0SSQ4"/>
<evidence type="ECO:0000313" key="1">
    <source>
        <dbReference type="EMBL" id="QTX13894.1"/>
    </source>
</evidence>
<name>A0A8B0SSQ4_KLEPN</name>